<dbReference type="PROSITE" id="PS00109">
    <property type="entry name" value="PROTEIN_KINASE_TYR"/>
    <property type="match status" value="1"/>
</dbReference>
<dbReference type="EMBL" id="QPFP01000080">
    <property type="protein sequence ID" value="TEB23243.1"/>
    <property type="molecule type" value="Genomic_DNA"/>
</dbReference>
<dbReference type="AlphaFoldDB" id="A0A4Y7SMY4"/>
<dbReference type="GO" id="GO:0004672">
    <property type="term" value="F:protein kinase activity"/>
    <property type="evidence" value="ECO:0007669"/>
    <property type="project" value="InterPro"/>
</dbReference>
<dbReference type="SUPFAM" id="SSF56112">
    <property type="entry name" value="Protein kinase-like (PK-like)"/>
    <property type="match status" value="1"/>
</dbReference>
<keyword evidence="2" id="KW-1185">Reference proteome</keyword>
<dbReference type="Proteomes" id="UP000298030">
    <property type="component" value="Unassembled WGS sequence"/>
</dbReference>
<evidence type="ECO:0000313" key="1">
    <source>
        <dbReference type="EMBL" id="TEB23243.1"/>
    </source>
</evidence>
<protein>
    <submittedName>
        <fullName evidence="1">Uncharacterized protein</fullName>
    </submittedName>
</protein>
<reference evidence="1 2" key="1">
    <citation type="journal article" date="2019" name="Nat. Ecol. Evol.">
        <title>Megaphylogeny resolves global patterns of mushroom evolution.</title>
        <authorList>
            <person name="Varga T."/>
            <person name="Krizsan K."/>
            <person name="Foldi C."/>
            <person name="Dima B."/>
            <person name="Sanchez-Garcia M."/>
            <person name="Sanchez-Ramirez S."/>
            <person name="Szollosi G.J."/>
            <person name="Szarkandi J.G."/>
            <person name="Papp V."/>
            <person name="Albert L."/>
            <person name="Andreopoulos W."/>
            <person name="Angelini C."/>
            <person name="Antonin V."/>
            <person name="Barry K.W."/>
            <person name="Bougher N.L."/>
            <person name="Buchanan P."/>
            <person name="Buyck B."/>
            <person name="Bense V."/>
            <person name="Catcheside P."/>
            <person name="Chovatia M."/>
            <person name="Cooper J."/>
            <person name="Damon W."/>
            <person name="Desjardin D."/>
            <person name="Finy P."/>
            <person name="Geml J."/>
            <person name="Haridas S."/>
            <person name="Hughes K."/>
            <person name="Justo A."/>
            <person name="Karasinski D."/>
            <person name="Kautmanova I."/>
            <person name="Kiss B."/>
            <person name="Kocsube S."/>
            <person name="Kotiranta H."/>
            <person name="LaButti K.M."/>
            <person name="Lechner B.E."/>
            <person name="Liimatainen K."/>
            <person name="Lipzen A."/>
            <person name="Lukacs Z."/>
            <person name="Mihaltcheva S."/>
            <person name="Morgado L.N."/>
            <person name="Niskanen T."/>
            <person name="Noordeloos M.E."/>
            <person name="Ohm R.A."/>
            <person name="Ortiz-Santana B."/>
            <person name="Ovrebo C."/>
            <person name="Racz N."/>
            <person name="Riley R."/>
            <person name="Savchenko A."/>
            <person name="Shiryaev A."/>
            <person name="Soop K."/>
            <person name="Spirin V."/>
            <person name="Szebenyi C."/>
            <person name="Tomsovsky M."/>
            <person name="Tulloss R.E."/>
            <person name="Uehling J."/>
            <person name="Grigoriev I.V."/>
            <person name="Vagvolgyi C."/>
            <person name="Papp T."/>
            <person name="Martin F.M."/>
            <person name="Miettinen O."/>
            <person name="Hibbett D.S."/>
            <person name="Nagy L.G."/>
        </authorList>
    </citation>
    <scope>NUCLEOTIDE SEQUENCE [LARGE SCALE GENOMIC DNA]</scope>
    <source>
        <strain evidence="1 2">FP101781</strain>
    </source>
</reference>
<gene>
    <name evidence="1" type="ORF">FA13DRAFT_1452523</name>
</gene>
<comment type="caution">
    <text evidence="1">The sequence shown here is derived from an EMBL/GenBank/DDBJ whole genome shotgun (WGS) entry which is preliminary data.</text>
</comment>
<proteinExistence type="predicted"/>
<dbReference type="OrthoDB" id="4062651at2759"/>
<dbReference type="InterPro" id="IPR011009">
    <property type="entry name" value="Kinase-like_dom_sf"/>
</dbReference>
<accession>A0A4Y7SMY4</accession>
<dbReference type="InterPro" id="IPR008266">
    <property type="entry name" value="Tyr_kinase_AS"/>
</dbReference>
<sequence>MRGRYFQAMGLRSGTSRQRTKEQKEAEWLAEGVPTFLMSVSGALISVAGAFYDGKSCIVEPLGPSSWMLGDWENSRQTSLAQLLYSFDLKLEELVQYQAEALQGAKGQSEVQGQKILVKMLSTPYEENAHLALSTQGYAPTFYGTFERSPYPVLYVMEHLSDDWVTLEEFELRNVKCGGTVEPFLDGIRTVLDQIIDILEAKGFVHGDLRIVNIMIEVEEDGRG</sequence>
<name>A0A4Y7SMY4_COPMI</name>
<evidence type="ECO:0000313" key="2">
    <source>
        <dbReference type="Proteomes" id="UP000298030"/>
    </source>
</evidence>
<organism evidence="1 2">
    <name type="scientific">Coprinellus micaceus</name>
    <name type="common">Glistening ink-cap mushroom</name>
    <name type="synonym">Coprinus micaceus</name>
    <dbReference type="NCBI Taxonomy" id="71717"/>
    <lineage>
        <taxon>Eukaryota</taxon>
        <taxon>Fungi</taxon>
        <taxon>Dikarya</taxon>
        <taxon>Basidiomycota</taxon>
        <taxon>Agaricomycotina</taxon>
        <taxon>Agaricomycetes</taxon>
        <taxon>Agaricomycetidae</taxon>
        <taxon>Agaricales</taxon>
        <taxon>Agaricineae</taxon>
        <taxon>Psathyrellaceae</taxon>
        <taxon>Coprinellus</taxon>
    </lineage>
</organism>